<keyword evidence="1" id="KW-1133">Transmembrane helix</keyword>
<keyword evidence="1" id="KW-0812">Transmembrane</keyword>
<evidence type="ECO:0000313" key="2">
    <source>
        <dbReference type="EMBL" id="GAA2174065.1"/>
    </source>
</evidence>
<feature type="transmembrane region" description="Helical" evidence="1">
    <location>
        <begin position="57"/>
        <end position="81"/>
    </location>
</feature>
<dbReference type="Proteomes" id="UP001501599">
    <property type="component" value="Unassembled WGS sequence"/>
</dbReference>
<keyword evidence="3" id="KW-1185">Reference proteome</keyword>
<evidence type="ECO:0000313" key="3">
    <source>
        <dbReference type="Proteomes" id="UP001501599"/>
    </source>
</evidence>
<evidence type="ECO:0000256" key="1">
    <source>
        <dbReference type="SAM" id="Phobius"/>
    </source>
</evidence>
<evidence type="ECO:0008006" key="4">
    <source>
        <dbReference type="Google" id="ProtNLM"/>
    </source>
</evidence>
<dbReference type="RefSeq" id="WP_344342906.1">
    <property type="nucleotide sequence ID" value="NZ_BAAAQT010000006.1"/>
</dbReference>
<dbReference type="EMBL" id="BAAAQT010000006">
    <property type="protein sequence ID" value="GAA2174065.1"/>
    <property type="molecule type" value="Genomic_DNA"/>
</dbReference>
<feature type="transmembrane region" description="Helical" evidence="1">
    <location>
        <begin position="20"/>
        <end position="45"/>
    </location>
</feature>
<keyword evidence="1" id="KW-0472">Membrane</keyword>
<organism evidence="2 3">
    <name type="scientific">Agrococcus versicolor</name>
    <dbReference type="NCBI Taxonomy" id="501482"/>
    <lineage>
        <taxon>Bacteria</taxon>
        <taxon>Bacillati</taxon>
        <taxon>Actinomycetota</taxon>
        <taxon>Actinomycetes</taxon>
        <taxon>Micrococcales</taxon>
        <taxon>Microbacteriaceae</taxon>
        <taxon>Agrococcus</taxon>
    </lineage>
</organism>
<sequence length="91" mass="9495">MPSTRAGEGHPDPIGVVERVLATAAAVLVGLALLGFVVTLAQIGLRETWPWLDEGPWPYAFAVPSLALPLGLVCVIALLVISAVRKGRGRG</sequence>
<accession>A0ABN3ASS5</accession>
<comment type="caution">
    <text evidence="2">The sequence shown here is derived from an EMBL/GenBank/DDBJ whole genome shotgun (WGS) entry which is preliminary data.</text>
</comment>
<name>A0ABN3ASS5_9MICO</name>
<gene>
    <name evidence="2" type="ORF">GCM10009846_18560</name>
</gene>
<proteinExistence type="predicted"/>
<protein>
    <recommendedName>
        <fullName evidence="4">Multidrug ABC transporter ATPase</fullName>
    </recommendedName>
</protein>
<reference evidence="2 3" key="1">
    <citation type="journal article" date="2019" name="Int. J. Syst. Evol. Microbiol.">
        <title>The Global Catalogue of Microorganisms (GCM) 10K type strain sequencing project: providing services to taxonomists for standard genome sequencing and annotation.</title>
        <authorList>
            <consortium name="The Broad Institute Genomics Platform"/>
            <consortium name="The Broad Institute Genome Sequencing Center for Infectious Disease"/>
            <person name="Wu L."/>
            <person name="Ma J."/>
        </authorList>
    </citation>
    <scope>NUCLEOTIDE SEQUENCE [LARGE SCALE GENOMIC DNA]</scope>
    <source>
        <strain evidence="2 3">JCM 16026</strain>
    </source>
</reference>